<gene>
    <name evidence="1" type="primary">orf E</name>
</gene>
<keyword evidence="1" id="KW-0614">Plasmid</keyword>
<evidence type="ECO:0000313" key="1">
    <source>
        <dbReference type="EMBL" id="AAD13849.1"/>
    </source>
</evidence>
<dbReference type="EMBL" id="S46711">
    <property type="protein sequence ID" value="AAD13849.1"/>
    <property type="molecule type" value="Genomic_DNA"/>
</dbReference>
<dbReference type="PIR" id="JQ1702">
    <property type="entry name" value="JQ1702"/>
</dbReference>
<dbReference type="RefSeq" id="WP_011117243.1">
    <property type="nucleotide sequence ID" value="NC_004964.1"/>
</dbReference>
<protein>
    <submittedName>
        <fullName evidence="1">OrfE</fullName>
    </submittedName>
</protein>
<name>Q60204_9CYAN</name>
<reference evidence="1" key="1">
    <citation type="journal article" date="1992" name="Plasmid">
        <title>DNA sequence and analysis of a cryptic 4.2-kb plasmid from the filamentous cyanobacterium, Plectonema sp. strain PCC 6402.</title>
        <authorList>
            <person name="Perkins D.R."/>
            <person name="Barnum S.R."/>
        </authorList>
    </citation>
    <scope>NUCLEOTIDE SEQUENCE</scope>
    <source>
        <strain evidence="1">PCC 6402</strain>
        <plasmid evidence="1">pRF1</plasmid>
    </source>
</reference>
<sequence length="96" mass="11003">MTRPFFSGRIPQSLYNALEEYRQQTNESKTDILIKALSNYVNHPIELPTALSEVGAERIETLEKKFEILERDAQDLRSLFAGQLDTSTSSRTARKK</sequence>
<organism evidence="1">
    <name type="scientific">Leptolyngbya sp. PCC 6402</name>
    <dbReference type="NCBI Taxonomy" id="272136"/>
    <lineage>
        <taxon>Bacteria</taxon>
        <taxon>Bacillati</taxon>
        <taxon>Cyanobacteriota</taxon>
        <taxon>Cyanophyceae</taxon>
        <taxon>Leptolyngbyales</taxon>
        <taxon>Leptolyngbyaceae</taxon>
        <taxon>Leptolyngbya group</taxon>
        <taxon>Leptolyngbya</taxon>
    </lineage>
</organism>
<dbReference type="AlphaFoldDB" id="Q60204"/>
<accession>Q60204</accession>
<proteinExistence type="predicted"/>
<geneLocation type="plasmid" evidence="1">
    <name>pRF1</name>
</geneLocation>